<sequence>LFKQVSKIGIIDGDSRNLTINKEQFLKLNKNLCDWTALCDAEIAGRIFDFLKCCPSERSNETKISKLIMTSIANGVPSSNELKKTLSLEENETIDFLHFIRFMNIVYNSDANMRLKFLYGVSMNDSQKKIDIYNGIFSVLLSKLEFLAKNSEKIRSESNLVESGEKNHKSSLPIMNQEEFISFWKIVYNLFTGMENEGEMYHAAATVSTLLLKLGEASRKFQNESSKIKSGVALVAESDKLPKSASLTNLDISSNKVWSITFEQLIASVLTDNHLVNYFDTKYDVEKKLAEYKAQHA</sequence>
<dbReference type="STRING" id="10195.A0A3M7RY43"/>
<evidence type="ECO:0000313" key="2">
    <source>
        <dbReference type="Proteomes" id="UP000276133"/>
    </source>
</evidence>
<name>A0A3M7RY43_BRAPC</name>
<reference evidence="1 2" key="1">
    <citation type="journal article" date="2018" name="Sci. Rep.">
        <title>Genomic signatures of local adaptation to the degree of environmental predictability in rotifers.</title>
        <authorList>
            <person name="Franch-Gras L."/>
            <person name="Hahn C."/>
            <person name="Garcia-Roger E.M."/>
            <person name="Carmona M.J."/>
            <person name="Serra M."/>
            <person name="Gomez A."/>
        </authorList>
    </citation>
    <scope>NUCLEOTIDE SEQUENCE [LARGE SCALE GENOMIC DNA]</scope>
    <source>
        <strain evidence="1">HYR1</strain>
    </source>
</reference>
<accession>A0A3M7RY43</accession>
<evidence type="ECO:0000313" key="1">
    <source>
        <dbReference type="EMBL" id="RNA28278.1"/>
    </source>
</evidence>
<dbReference type="Proteomes" id="UP000276133">
    <property type="component" value="Unassembled WGS sequence"/>
</dbReference>
<comment type="caution">
    <text evidence="1">The sequence shown here is derived from an EMBL/GenBank/DDBJ whole genome shotgun (WGS) entry which is preliminary data.</text>
</comment>
<proteinExistence type="predicted"/>
<dbReference type="EMBL" id="REGN01002409">
    <property type="protein sequence ID" value="RNA28278.1"/>
    <property type="molecule type" value="Genomic_DNA"/>
</dbReference>
<gene>
    <name evidence="1" type="ORF">BpHYR1_020109</name>
</gene>
<dbReference type="AlphaFoldDB" id="A0A3M7RY43"/>
<keyword evidence="2" id="KW-1185">Reference proteome</keyword>
<feature type="non-terminal residue" evidence="1">
    <location>
        <position position="1"/>
    </location>
</feature>
<protein>
    <submittedName>
        <fullName evidence="1">TBC1 domain family member 8</fullName>
    </submittedName>
</protein>
<dbReference type="OrthoDB" id="17687at2759"/>
<organism evidence="1 2">
    <name type="scientific">Brachionus plicatilis</name>
    <name type="common">Marine rotifer</name>
    <name type="synonym">Brachionus muelleri</name>
    <dbReference type="NCBI Taxonomy" id="10195"/>
    <lineage>
        <taxon>Eukaryota</taxon>
        <taxon>Metazoa</taxon>
        <taxon>Spiralia</taxon>
        <taxon>Gnathifera</taxon>
        <taxon>Rotifera</taxon>
        <taxon>Eurotatoria</taxon>
        <taxon>Monogononta</taxon>
        <taxon>Pseudotrocha</taxon>
        <taxon>Ploima</taxon>
        <taxon>Brachionidae</taxon>
        <taxon>Brachionus</taxon>
    </lineage>
</organism>